<feature type="transmembrane region" description="Helical" evidence="10">
    <location>
        <begin position="419"/>
        <end position="444"/>
    </location>
</feature>
<dbReference type="OrthoDB" id="6133044at2759"/>
<dbReference type="InterPro" id="IPR028082">
    <property type="entry name" value="Peripla_BP_I"/>
</dbReference>
<protein>
    <recommendedName>
        <fullName evidence="11">G-protein coupled receptors family 3 profile domain-containing protein</fullName>
    </recommendedName>
</protein>
<keyword evidence="13" id="KW-1185">Reference proteome</keyword>
<keyword evidence="9" id="KW-0807">Transducer</keyword>
<feature type="transmembrane region" description="Helical" evidence="10">
    <location>
        <begin position="533"/>
        <end position="555"/>
    </location>
</feature>
<sequence length="578" mass="65793">NFLNIFSIPQIASVSTSDILSNKDDYPYFSRVVPPDRFQAQTMVDLMLYFNWSYYSMVYSEGVYGANGMSQVKRIAKSRGLCNAFLGSVPFDLGDESIYIEIIQNLRRNKKAKVVVLFLEPIHIEKLLATIDKYNAAREFIWIGSDTFEEPDVENIPKTLHGAFSVQLTSKYDKAFIQHYRTLTPWNNPNNPWFSEYWTLAFNCTWQTNNTNPRPPCDTFKSLTESKKHRDSPWISLLLDTVYAFGYALDDLIQENCQNHVADKKAMLSCVQNTGLTSYIRQVQFEGSSGPISFDENGDAFGGYTIKHFIPSDSGYASIQVGSWNRSSESLKLNESNLYWNTNDTIPVSKCSEECNVGEIRIQLELPCCWDCFKCHANDIVINGSVCIKCPMFTWPDESTATDCELIEPDFINLLSDSLFLSLFILTMLGLVTVLFMLGLFIHWRGEKIIRASSREFNYFLLLATVKVYGISYVYLLNPSVIVCYCGRVGFSIGFTILYAPLLLKVARIYCIFKGGSKFQLELPKWIEAKRSLAITMALISIQVSFISVICFTIARTICAILEKKELLSFIYVQLICN</sequence>
<keyword evidence="5" id="KW-0297">G-protein coupled receptor</keyword>
<dbReference type="InterPro" id="IPR001828">
    <property type="entry name" value="ANF_lig-bd_rcpt"/>
</dbReference>
<evidence type="ECO:0000256" key="7">
    <source>
        <dbReference type="ARBA" id="ARBA00023170"/>
    </source>
</evidence>
<evidence type="ECO:0000256" key="9">
    <source>
        <dbReference type="ARBA" id="ARBA00023224"/>
    </source>
</evidence>
<dbReference type="AlphaFoldDB" id="A0A8S4QA44"/>
<dbReference type="Pfam" id="PF07562">
    <property type="entry name" value="NCD3G"/>
    <property type="match status" value="1"/>
</dbReference>
<evidence type="ECO:0000256" key="2">
    <source>
        <dbReference type="ARBA" id="ARBA00022475"/>
    </source>
</evidence>
<dbReference type="PROSITE" id="PS50259">
    <property type="entry name" value="G_PROTEIN_RECEP_F3_4"/>
    <property type="match status" value="1"/>
</dbReference>
<dbReference type="InterPro" id="IPR038550">
    <property type="entry name" value="GPCR_3_9-Cys_sf"/>
</dbReference>
<dbReference type="GO" id="GO:0005886">
    <property type="term" value="C:plasma membrane"/>
    <property type="evidence" value="ECO:0007669"/>
    <property type="project" value="UniProtKB-SubCell"/>
</dbReference>
<evidence type="ECO:0000256" key="8">
    <source>
        <dbReference type="ARBA" id="ARBA00023180"/>
    </source>
</evidence>
<organism evidence="12 13">
    <name type="scientific">Owenia fusiformis</name>
    <name type="common">Polychaete worm</name>
    <dbReference type="NCBI Taxonomy" id="6347"/>
    <lineage>
        <taxon>Eukaryota</taxon>
        <taxon>Metazoa</taxon>
        <taxon>Spiralia</taxon>
        <taxon>Lophotrochozoa</taxon>
        <taxon>Annelida</taxon>
        <taxon>Polychaeta</taxon>
        <taxon>Sedentaria</taxon>
        <taxon>Canalipalpata</taxon>
        <taxon>Sabellida</taxon>
        <taxon>Oweniida</taxon>
        <taxon>Oweniidae</taxon>
        <taxon>Owenia</taxon>
    </lineage>
</organism>
<dbReference type="Pfam" id="PF00003">
    <property type="entry name" value="7tm_3"/>
    <property type="match status" value="1"/>
</dbReference>
<feature type="domain" description="G-protein coupled receptors family 3 profile" evidence="11">
    <location>
        <begin position="419"/>
        <end position="578"/>
    </location>
</feature>
<keyword evidence="3 10" id="KW-0812">Transmembrane</keyword>
<dbReference type="Gene3D" id="2.10.50.30">
    <property type="entry name" value="GPCR, family 3, nine cysteines domain"/>
    <property type="match status" value="1"/>
</dbReference>
<evidence type="ECO:0000313" key="13">
    <source>
        <dbReference type="Proteomes" id="UP000749559"/>
    </source>
</evidence>
<dbReference type="SUPFAM" id="SSF53822">
    <property type="entry name" value="Periplasmic binding protein-like I"/>
    <property type="match status" value="1"/>
</dbReference>
<keyword evidence="8" id="KW-0325">Glycoprotein</keyword>
<feature type="transmembrane region" description="Helical" evidence="10">
    <location>
        <begin position="456"/>
        <end position="477"/>
    </location>
</feature>
<evidence type="ECO:0000259" key="11">
    <source>
        <dbReference type="PROSITE" id="PS50259"/>
    </source>
</evidence>
<keyword evidence="2" id="KW-1003">Cell membrane</keyword>
<accession>A0A8S4QA44</accession>
<dbReference type="EMBL" id="CAIIXF020000260">
    <property type="protein sequence ID" value="CAH1803118.1"/>
    <property type="molecule type" value="Genomic_DNA"/>
</dbReference>
<dbReference type="Proteomes" id="UP000749559">
    <property type="component" value="Unassembled WGS sequence"/>
</dbReference>
<dbReference type="InterPro" id="IPR011500">
    <property type="entry name" value="GPCR_3_9-Cys_dom"/>
</dbReference>
<dbReference type="FunFam" id="3.40.50.2300:FF:000145">
    <property type="entry name" value="Glutamate receptor, metabotropic"/>
    <property type="match status" value="1"/>
</dbReference>
<evidence type="ECO:0000256" key="10">
    <source>
        <dbReference type="SAM" id="Phobius"/>
    </source>
</evidence>
<dbReference type="PRINTS" id="PR00248">
    <property type="entry name" value="GPCRMGR"/>
</dbReference>
<evidence type="ECO:0000313" key="12">
    <source>
        <dbReference type="EMBL" id="CAH1803118.1"/>
    </source>
</evidence>
<dbReference type="InterPro" id="IPR017978">
    <property type="entry name" value="GPCR_3_C"/>
</dbReference>
<gene>
    <name evidence="12" type="ORF">OFUS_LOCUS26738</name>
</gene>
<reference evidence="12" key="1">
    <citation type="submission" date="2022-03" db="EMBL/GenBank/DDBJ databases">
        <authorList>
            <person name="Martin C."/>
        </authorList>
    </citation>
    <scope>NUCLEOTIDE SEQUENCE</scope>
</reference>
<evidence type="ECO:0000256" key="4">
    <source>
        <dbReference type="ARBA" id="ARBA00022989"/>
    </source>
</evidence>
<evidence type="ECO:0000256" key="5">
    <source>
        <dbReference type="ARBA" id="ARBA00023040"/>
    </source>
</evidence>
<evidence type="ECO:0000256" key="3">
    <source>
        <dbReference type="ARBA" id="ARBA00022692"/>
    </source>
</evidence>
<dbReference type="InterPro" id="IPR000337">
    <property type="entry name" value="GPCR_3"/>
</dbReference>
<dbReference type="Pfam" id="PF01094">
    <property type="entry name" value="ANF_receptor"/>
    <property type="match status" value="1"/>
</dbReference>
<name>A0A8S4QA44_OWEFU</name>
<comment type="subcellular location">
    <subcellularLocation>
        <location evidence="1">Cell membrane</location>
        <topology evidence="1">Multi-pass membrane protein</topology>
    </subcellularLocation>
</comment>
<dbReference type="InterPro" id="IPR050726">
    <property type="entry name" value="mGluR"/>
</dbReference>
<keyword evidence="6 10" id="KW-0472">Membrane</keyword>
<evidence type="ECO:0000256" key="1">
    <source>
        <dbReference type="ARBA" id="ARBA00004651"/>
    </source>
</evidence>
<feature type="non-terminal residue" evidence="12">
    <location>
        <position position="1"/>
    </location>
</feature>
<evidence type="ECO:0000256" key="6">
    <source>
        <dbReference type="ARBA" id="ARBA00023136"/>
    </source>
</evidence>
<proteinExistence type="predicted"/>
<feature type="transmembrane region" description="Helical" evidence="10">
    <location>
        <begin position="489"/>
        <end position="513"/>
    </location>
</feature>
<dbReference type="PANTHER" id="PTHR24060">
    <property type="entry name" value="METABOTROPIC GLUTAMATE RECEPTOR"/>
    <property type="match status" value="1"/>
</dbReference>
<dbReference type="GO" id="GO:0004930">
    <property type="term" value="F:G protein-coupled receptor activity"/>
    <property type="evidence" value="ECO:0007669"/>
    <property type="project" value="UniProtKB-KW"/>
</dbReference>
<comment type="caution">
    <text evidence="12">The sequence shown here is derived from an EMBL/GenBank/DDBJ whole genome shotgun (WGS) entry which is preliminary data.</text>
</comment>
<keyword evidence="7" id="KW-0675">Receptor</keyword>
<keyword evidence="4 10" id="KW-1133">Transmembrane helix</keyword>
<dbReference type="Gene3D" id="3.40.50.2300">
    <property type="match status" value="2"/>
</dbReference>